<name>A0ABW4DPQ6_9LACO</name>
<keyword evidence="2" id="KW-1185">Reference proteome</keyword>
<dbReference type="EMBL" id="JBHTOF010000083">
    <property type="protein sequence ID" value="MFD1465798.1"/>
    <property type="molecule type" value="Genomic_DNA"/>
</dbReference>
<dbReference type="InterPro" id="IPR010985">
    <property type="entry name" value="Ribbon_hlx_hlx"/>
</dbReference>
<comment type="caution">
    <text evidence="1">The sequence shown here is derived from an EMBL/GenBank/DDBJ whole genome shotgun (WGS) entry which is preliminary data.</text>
</comment>
<dbReference type="Pfam" id="PF17723">
    <property type="entry name" value="RHH_8"/>
    <property type="match status" value="1"/>
</dbReference>
<gene>
    <name evidence="1" type="ORF">ACFQ4L_06965</name>
</gene>
<proteinExistence type="predicted"/>
<sequence length="128" mass="14405">MKAETEKVTLNMNSMDLAYIDLLVEQGYYQNRTDFLKKAVSSQLETKETAISEAISQLKSRKTISIGVVYIDGEFSEAEIQPAEELVVVGFLMIDKRAAIAEMKQHYSKITVYGVVKASTEIKQAYQL</sequence>
<accession>A0ABW4DPQ6</accession>
<dbReference type="InterPro" id="IPR041088">
    <property type="entry name" value="RHH_8"/>
</dbReference>
<evidence type="ECO:0000313" key="1">
    <source>
        <dbReference type="EMBL" id="MFD1465798.1"/>
    </source>
</evidence>
<evidence type="ECO:0008006" key="3">
    <source>
        <dbReference type="Google" id="ProtNLM"/>
    </source>
</evidence>
<organism evidence="1 2">
    <name type="scientific">Lapidilactobacillus mulanensis</name>
    <dbReference type="NCBI Taxonomy" id="2485999"/>
    <lineage>
        <taxon>Bacteria</taxon>
        <taxon>Bacillati</taxon>
        <taxon>Bacillota</taxon>
        <taxon>Bacilli</taxon>
        <taxon>Lactobacillales</taxon>
        <taxon>Lactobacillaceae</taxon>
        <taxon>Lapidilactobacillus</taxon>
    </lineage>
</organism>
<evidence type="ECO:0000313" key="2">
    <source>
        <dbReference type="Proteomes" id="UP001597244"/>
    </source>
</evidence>
<protein>
    <recommendedName>
        <fullName evidence="3">CopG family transcriptional regulator</fullName>
    </recommendedName>
</protein>
<dbReference type="SUPFAM" id="SSF47598">
    <property type="entry name" value="Ribbon-helix-helix"/>
    <property type="match status" value="1"/>
</dbReference>
<dbReference type="Proteomes" id="UP001597244">
    <property type="component" value="Unassembled WGS sequence"/>
</dbReference>
<reference evidence="2" key="1">
    <citation type="journal article" date="2019" name="Int. J. Syst. Evol. Microbiol.">
        <title>The Global Catalogue of Microorganisms (GCM) 10K type strain sequencing project: providing services to taxonomists for standard genome sequencing and annotation.</title>
        <authorList>
            <consortium name="The Broad Institute Genomics Platform"/>
            <consortium name="The Broad Institute Genome Sequencing Center for Infectious Disease"/>
            <person name="Wu L."/>
            <person name="Ma J."/>
        </authorList>
    </citation>
    <scope>NUCLEOTIDE SEQUENCE [LARGE SCALE GENOMIC DNA]</scope>
    <source>
        <strain evidence="2">CCM 8951</strain>
    </source>
</reference>
<dbReference type="PANTHER" id="PTHR36215:SF1">
    <property type="entry name" value="BLL4998 PROTEIN"/>
    <property type="match status" value="1"/>
</dbReference>
<dbReference type="RefSeq" id="WP_125578665.1">
    <property type="nucleotide sequence ID" value="NZ_JBHTOF010000083.1"/>
</dbReference>
<dbReference type="PANTHER" id="PTHR36215">
    <property type="entry name" value="BLL4998 PROTEIN"/>
    <property type="match status" value="1"/>
</dbReference>